<dbReference type="FunFam" id="3.40.50.720:FF:000084">
    <property type="entry name" value="Short-chain dehydrogenase reductase"/>
    <property type="match status" value="1"/>
</dbReference>
<dbReference type="PRINTS" id="PR00080">
    <property type="entry name" value="SDRFAMILY"/>
</dbReference>
<dbReference type="PANTHER" id="PTHR42760:SF40">
    <property type="entry name" value="3-OXOACYL-[ACYL-CARRIER-PROTEIN] REDUCTASE, CHLOROPLASTIC"/>
    <property type="match status" value="1"/>
</dbReference>
<dbReference type="PROSITE" id="PS00061">
    <property type="entry name" value="ADH_SHORT"/>
    <property type="match status" value="1"/>
</dbReference>
<protein>
    <submittedName>
        <fullName evidence="3">Unannotated protein</fullName>
    </submittedName>
</protein>
<comment type="similarity">
    <text evidence="1">Belongs to the short-chain dehydrogenases/reductases (SDR) family.</text>
</comment>
<gene>
    <name evidence="2" type="ORF">UFOPK3001_00412</name>
    <name evidence="3" type="ORF">UFOPK3954_00826</name>
</gene>
<accession>A0A6J7N3I4</accession>
<dbReference type="CDD" id="cd05233">
    <property type="entry name" value="SDR_c"/>
    <property type="match status" value="1"/>
</dbReference>
<dbReference type="InterPro" id="IPR002347">
    <property type="entry name" value="SDR_fam"/>
</dbReference>
<dbReference type="PRINTS" id="PR00081">
    <property type="entry name" value="GDHRDH"/>
</dbReference>
<sequence>MRFDGRVAAVTGGASGIGRAVVRRWVAEGGRVAVGDVNLDGLAALQSELGDGVATVPCDVTREGEVQGLVSVATDRLGGLDAMFNIAGGSRGSLIMDMTEEDWDFTVDLCLKGVFFGTKHAGLAMRERGGAIVNVASLNSVVPMFFGSAYSAAKAGVASLGQSAALEFAEHGVRVNTVSPGLTDTPLAQPLTQLAAVNEAYMERIPMKRAATPEDIAATCLYLASDDAAYVTGVNLFVDGGWAQTGYPDLRPHFAEIQAMVDGQ</sequence>
<dbReference type="GO" id="GO:0030497">
    <property type="term" value="P:fatty acid elongation"/>
    <property type="evidence" value="ECO:0007669"/>
    <property type="project" value="TreeGrafter"/>
</dbReference>
<dbReference type="InterPro" id="IPR020904">
    <property type="entry name" value="Sc_DH/Rdtase_CS"/>
</dbReference>
<organism evidence="3">
    <name type="scientific">freshwater metagenome</name>
    <dbReference type="NCBI Taxonomy" id="449393"/>
    <lineage>
        <taxon>unclassified sequences</taxon>
        <taxon>metagenomes</taxon>
        <taxon>ecological metagenomes</taxon>
    </lineage>
</organism>
<evidence type="ECO:0000313" key="3">
    <source>
        <dbReference type="EMBL" id="CAB4985732.1"/>
    </source>
</evidence>
<dbReference type="AlphaFoldDB" id="A0A6J7N3I4"/>
<dbReference type="SUPFAM" id="SSF51735">
    <property type="entry name" value="NAD(P)-binding Rossmann-fold domains"/>
    <property type="match status" value="1"/>
</dbReference>
<dbReference type="Pfam" id="PF13561">
    <property type="entry name" value="adh_short_C2"/>
    <property type="match status" value="1"/>
</dbReference>
<dbReference type="InterPro" id="IPR036291">
    <property type="entry name" value="NAD(P)-bd_dom_sf"/>
</dbReference>
<dbReference type="GO" id="GO:0016616">
    <property type="term" value="F:oxidoreductase activity, acting on the CH-OH group of donors, NAD or NADP as acceptor"/>
    <property type="evidence" value="ECO:0007669"/>
    <property type="project" value="TreeGrafter"/>
</dbReference>
<evidence type="ECO:0000313" key="2">
    <source>
        <dbReference type="EMBL" id="CAB4792768.1"/>
    </source>
</evidence>
<dbReference type="EMBL" id="CAFAAJ010000018">
    <property type="protein sequence ID" value="CAB4792768.1"/>
    <property type="molecule type" value="Genomic_DNA"/>
</dbReference>
<proteinExistence type="inferred from homology"/>
<reference evidence="3" key="1">
    <citation type="submission" date="2020-05" db="EMBL/GenBank/DDBJ databases">
        <authorList>
            <person name="Chiriac C."/>
            <person name="Salcher M."/>
            <person name="Ghai R."/>
            <person name="Kavagutti S V."/>
        </authorList>
    </citation>
    <scope>NUCLEOTIDE SEQUENCE</scope>
</reference>
<name>A0A6J7N3I4_9ZZZZ</name>
<evidence type="ECO:0000256" key="1">
    <source>
        <dbReference type="ARBA" id="ARBA00006484"/>
    </source>
</evidence>
<dbReference type="EMBL" id="CAFBON010000069">
    <property type="protein sequence ID" value="CAB4985732.1"/>
    <property type="molecule type" value="Genomic_DNA"/>
</dbReference>
<dbReference type="Gene3D" id="3.40.50.720">
    <property type="entry name" value="NAD(P)-binding Rossmann-like Domain"/>
    <property type="match status" value="1"/>
</dbReference>
<dbReference type="PANTHER" id="PTHR42760">
    <property type="entry name" value="SHORT-CHAIN DEHYDROGENASES/REDUCTASES FAMILY MEMBER"/>
    <property type="match status" value="1"/>
</dbReference>